<dbReference type="Proteomes" id="UP000237073">
    <property type="component" value="Unassembled WGS sequence"/>
</dbReference>
<dbReference type="Proteomes" id="UP000247005">
    <property type="component" value="Unassembled WGS sequence"/>
</dbReference>
<name>A0A2P5GL86_9ENTR</name>
<reference evidence="3 4" key="1">
    <citation type="submission" date="2018-01" db="EMBL/GenBank/DDBJ databases">
        <title>Superficieibacter electus gen. nov., sp. nov., an extended-spectrum beta-lactamase possessing member of the Enterobacteriaceae family, isolated from intensive care unit surfaces.</title>
        <authorList>
            <person name="Potter R.F."/>
            <person name="D'Souza A.W."/>
        </authorList>
    </citation>
    <scope>NUCLEOTIDE SEQUENCE [LARGE SCALE GENOMIC DNA]</scope>
    <source>
        <strain evidence="2 4">BP-1</strain>
        <strain evidence="1 3">BP-2</strain>
    </source>
</reference>
<dbReference type="OrthoDB" id="9970798at2"/>
<comment type="caution">
    <text evidence="2">The sequence shown here is derived from an EMBL/GenBank/DDBJ whole genome shotgun (WGS) entry which is preliminary data.</text>
</comment>
<dbReference type="AlphaFoldDB" id="A0A2P5GL86"/>
<sequence length="181" mass="20740">MLSHDDIIIIKTRLTVLLNEIFPDDEQAYWKTLLDSVSLSVFLSQLISLFAVEKRYLPCQAEKDLLEAARCCQQENACHKITAEYRLTNSVRKPCPYPPMDLCTAGYALLQTFGTQEERAIPFEEYDIIATIDEVNDVAELDFLPKIPEGVSWMEMSQGGPGMTIFLTLSHHQLISYHFYR</sequence>
<evidence type="ECO:0000313" key="3">
    <source>
        <dbReference type="Proteomes" id="UP000237073"/>
    </source>
</evidence>
<accession>A0A2P5GL86</accession>
<gene>
    <name evidence="2" type="ORF">CHU32_19275</name>
    <name evidence="1" type="ORF">CHU33_18900</name>
</gene>
<evidence type="ECO:0000313" key="2">
    <source>
        <dbReference type="EMBL" id="POP45784.1"/>
    </source>
</evidence>
<dbReference type="EMBL" id="PQGE01000018">
    <property type="protein sequence ID" value="POP42708.1"/>
    <property type="molecule type" value="Genomic_DNA"/>
</dbReference>
<proteinExistence type="predicted"/>
<evidence type="ECO:0000313" key="1">
    <source>
        <dbReference type="EMBL" id="POP42708.1"/>
    </source>
</evidence>
<protein>
    <submittedName>
        <fullName evidence="2">Uncharacterized protein</fullName>
    </submittedName>
</protein>
<dbReference type="RefSeq" id="WP_103677616.1">
    <property type="nucleotide sequence ID" value="NZ_PQGD01000016.1"/>
</dbReference>
<organism evidence="2 4">
    <name type="scientific">Superficieibacter electus</name>
    <dbReference type="NCBI Taxonomy" id="2022662"/>
    <lineage>
        <taxon>Bacteria</taxon>
        <taxon>Pseudomonadati</taxon>
        <taxon>Pseudomonadota</taxon>
        <taxon>Gammaproteobacteria</taxon>
        <taxon>Enterobacterales</taxon>
        <taxon>Enterobacteriaceae</taxon>
        <taxon>Superficieibacter</taxon>
    </lineage>
</organism>
<keyword evidence="3" id="KW-1185">Reference proteome</keyword>
<dbReference type="EMBL" id="PQGD01000016">
    <property type="protein sequence ID" value="POP45784.1"/>
    <property type="molecule type" value="Genomic_DNA"/>
</dbReference>
<evidence type="ECO:0000313" key="4">
    <source>
        <dbReference type="Proteomes" id="UP000247005"/>
    </source>
</evidence>